<keyword evidence="1" id="KW-0802">TPR repeat</keyword>
<evidence type="ECO:0000259" key="2">
    <source>
        <dbReference type="Pfam" id="PF00535"/>
    </source>
</evidence>
<dbReference type="SMART" id="SM00028">
    <property type="entry name" value="TPR"/>
    <property type="match status" value="2"/>
</dbReference>
<dbReference type="Proteomes" id="UP001519273">
    <property type="component" value="Unassembled WGS sequence"/>
</dbReference>
<sequence length="353" mass="41160">MQISVCMITRDEEDHIERALDSVPDHFEVIVLDTGSQDRTVEIARSKDASVYQESWNNDFSLSRNSSIKKATGDYVLILDADETLSDDIEKQIYEYIQQYPDEAASAVIINHVDNESTRHRMGRFFPRTSDFHYRGMVHEQIYKGNDPAPLRTSGITIHHYGYEQETYKKKNKLDRYINLYQSHLAATPDDSYMHYQLGKLYYSNKEYSKAYEAFLYVINQQEYDKLYFPPMLVQFAYTLKELGLSKESYEFTSSFLDQYPSFPDLPFVLGVLSMDCGYLNTIEYYFKLALSIGETNHYSSVEGVGSYRAAHNLGVFYEVLGNTELAIEYYKKAWQYNYPPSIERLEFLSKIV</sequence>
<feature type="domain" description="Glycosyltransferase 2-like" evidence="2">
    <location>
        <begin position="4"/>
        <end position="132"/>
    </location>
</feature>
<dbReference type="Pfam" id="PF00535">
    <property type="entry name" value="Glycos_transf_2"/>
    <property type="match status" value="1"/>
</dbReference>
<keyword evidence="4" id="KW-1185">Reference proteome</keyword>
<dbReference type="InterPro" id="IPR019734">
    <property type="entry name" value="TPR_rpt"/>
</dbReference>
<dbReference type="PANTHER" id="PTHR43630">
    <property type="entry name" value="POLY-BETA-1,6-N-ACETYL-D-GLUCOSAMINE SYNTHASE"/>
    <property type="match status" value="1"/>
</dbReference>
<dbReference type="InterPro" id="IPR011990">
    <property type="entry name" value="TPR-like_helical_dom_sf"/>
</dbReference>
<dbReference type="EMBL" id="JAGGKP010000002">
    <property type="protein sequence ID" value="MBP1936657.1"/>
    <property type="molecule type" value="Genomic_DNA"/>
</dbReference>
<organism evidence="3 4">
    <name type="scientific">Paenibacillus sediminis</name>
    <dbReference type="NCBI Taxonomy" id="664909"/>
    <lineage>
        <taxon>Bacteria</taxon>
        <taxon>Bacillati</taxon>
        <taxon>Bacillota</taxon>
        <taxon>Bacilli</taxon>
        <taxon>Bacillales</taxon>
        <taxon>Paenibacillaceae</taxon>
        <taxon>Paenibacillus</taxon>
    </lineage>
</organism>
<dbReference type="PROSITE" id="PS50005">
    <property type="entry name" value="TPR"/>
    <property type="match status" value="1"/>
</dbReference>
<gene>
    <name evidence="3" type="ORF">J2Z20_001538</name>
</gene>
<dbReference type="InterPro" id="IPR029044">
    <property type="entry name" value="Nucleotide-diphossugar_trans"/>
</dbReference>
<evidence type="ECO:0000256" key="1">
    <source>
        <dbReference type="PROSITE-ProRule" id="PRU00339"/>
    </source>
</evidence>
<accession>A0ABS4H2Q2</accession>
<dbReference type="SUPFAM" id="SSF48452">
    <property type="entry name" value="TPR-like"/>
    <property type="match status" value="1"/>
</dbReference>
<dbReference type="SUPFAM" id="SSF53448">
    <property type="entry name" value="Nucleotide-diphospho-sugar transferases"/>
    <property type="match status" value="1"/>
</dbReference>
<comment type="caution">
    <text evidence="3">The sequence shown here is derived from an EMBL/GenBank/DDBJ whole genome shotgun (WGS) entry which is preliminary data.</text>
</comment>
<evidence type="ECO:0000313" key="4">
    <source>
        <dbReference type="Proteomes" id="UP001519273"/>
    </source>
</evidence>
<feature type="repeat" description="TPR" evidence="1">
    <location>
        <begin position="192"/>
        <end position="225"/>
    </location>
</feature>
<dbReference type="Gene3D" id="1.25.40.10">
    <property type="entry name" value="Tetratricopeptide repeat domain"/>
    <property type="match status" value="1"/>
</dbReference>
<protein>
    <submittedName>
        <fullName evidence="3">Glycosyltransferase involved in cell wall biosynthesis</fullName>
    </submittedName>
</protein>
<dbReference type="RefSeq" id="WP_209847632.1">
    <property type="nucleotide sequence ID" value="NZ_CBCRVE010000003.1"/>
</dbReference>
<proteinExistence type="predicted"/>
<name>A0ABS4H2Q2_9BACL</name>
<dbReference type="PANTHER" id="PTHR43630:SF2">
    <property type="entry name" value="GLYCOSYLTRANSFERASE"/>
    <property type="match status" value="1"/>
</dbReference>
<evidence type="ECO:0000313" key="3">
    <source>
        <dbReference type="EMBL" id="MBP1936657.1"/>
    </source>
</evidence>
<dbReference type="InterPro" id="IPR001173">
    <property type="entry name" value="Glyco_trans_2-like"/>
</dbReference>
<reference evidence="3 4" key="1">
    <citation type="submission" date="2021-03" db="EMBL/GenBank/DDBJ databases">
        <title>Genomic Encyclopedia of Type Strains, Phase IV (KMG-IV): sequencing the most valuable type-strain genomes for metagenomic binning, comparative biology and taxonomic classification.</title>
        <authorList>
            <person name="Goeker M."/>
        </authorList>
    </citation>
    <scope>NUCLEOTIDE SEQUENCE [LARGE SCALE GENOMIC DNA]</scope>
    <source>
        <strain evidence="3 4">DSM 23491</strain>
    </source>
</reference>
<dbReference type="Gene3D" id="3.90.550.10">
    <property type="entry name" value="Spore Coat Polysaccharide Biosynthesis Protein SpsA, Chain A"/>
    <property type="match status" value="1"/>
</dbReference>
<dbReference type="CDD" id="cd02511">
    <property type="entry name" value="Beta4Glucosyltransferase"/>
    <property type="match status" value="1"/>
</dbReference>